<dbReference type="Gene3D" id="2.40.30.10">
    <property type="entry name" value="Translation factors"/>
    <property type="match status" value="1"/>
</dbReference>
<comment type="caution">
    <text evidence="1">The sequence shown here is derived from an EMBL/GenBank/DDBJ whole genome shotgun (WGS) entry which is preliminary data.</text>
</comment>
<keyword evidence="2" id="KW-1185">Reference proteome</keyword>
<gene>
    <name evidence="1" type="ORF">BA062_00535</name>
</gene>
<accession>A0A318LU49</accession>
<dbReference type="SUPFAM" id="SSF50447">
    <property type="entry name" value="Translation proteins"/>
    <property type="match status" value="1"/>
</dbReference>
<organism evidence="1 2">
    <name type="scientific">Prauserella flavalba</name>
    <dbReference type="NCBI Taxonomy" id="1477506"/>
    <lineage>
        <taxon>Bacteria</taxon>
        <taxon>Bacillati</taxon>
        <taxon>Actinomycetota</taxon>
        <taxon>Actinomycetes</taxon>
        <taxon>Pseudonocardiales</taxon>
        <taxon>Pseudonocardiaceae</taxon>
        <taxon>Prauserella</taxon>
    </lineage>
</organism>
<dbReference type="Proteomes" id="UP000247892">
    <property type="component" value="Unassembled WGS sequence"/>
</dbReference>
<dbReference type="InterPro" id="IPR009000">
    <property type="entry name" value="Transl_B-barrel_sf"/>
</dbReference>
<dbReference type="RefSeq" id="WP_110334018.1">
    <property type="nucleotide sequence ID" value="NZ_MASU01000001.1"/>
</dbReference>
<dbReference type="EMBL" id="MASU01000001">
    <property type="protein sequence ID" value="PXY38284.1"/>
    <property type="molecule type" value="Genomic_DNA"/>
</dbReference>
<dbReference type="OrthoDB" id="3829909at2"/>
<proteinExistence type="predicted"/>
<protein>
    <submittedName>
        <fullName evidence="1">Uncharacterized protein</fullName>
    </submittedName>
</protein>
<sequence>MGVLGRLFGGKGKTQPPALAVVRRAGAEVMRVGDTFVISGRGLTVTGELLLPVRVDERLDVLHDGKERPLRVTGMLIDKEQVESAVPGTKVALMLSKWQLPTI</sequence>
<evidence type="ECO:0000313" key="1">
    <source>
        <dbReference type="EMBL" id="PXY38284.1"/>
    </source>
</evidence>
<name>A0A318LU49_9PSEU</name>
<reference evidence="1 2" key="1">
    <citation type="submission" date="2016-07" db="EMBL/GenBank/DDBJ databases">
        <title>Draft genome sequence of Prauserella sp. YIM 121212, isolated from alkaline soil.</title>
        <authorList>
            <person name="Ruckert C."/>
            <person name="Albersmeier A."/>
            <person name="Jiang C.-L."/>
            <person name="Jiang Y."/>
            <person name="Kalinowski J."/>
            <person name="Schneider O."/>
            <person name="Winkler A."/>
            <person name="Zotchev S.B."/>
        </authorList>
    </citation>
    <scope>NUCLEOTIDE SEQUENCE [LARGE SCALE GENOMIC DNA]</scope>
    <source>
        <strain evidence="1 2">YIM 121212</strain>
    </source>
</reference>
<evidence type="ECO:0000313" key="2">
    <source>
        <dbReference type="Proteomes" id="UP000247892"/>
    </source>
</evidence>
<dbReference type="AlphaFoldDB" id="A0A318LU49"/>